<dbReference type="AlphaFoldDB" id="A0A143PHY0"/>
<accession>A0A143PHY0</accession>
<dbReference type="Proteomes" id="UP000076079">
    <property type="component" value="Chromosome"/>
</dbReference>
<evidence type="ECO:0000313" key="1">
    <source>
        <dbReference type="EMBL" id="AMY07379.1"/>
    </source>
</evidence>
<keyword evidence="1" id="KW-0418">Kinase</keyword>
<dbReference type="RefSeq" id="WP_110169338.1">
    <property type="nucleotide sequence ID" value="NZ_CP015136.1"/>
</dbReference>
<gene>
    <name evidence="1" type="ORF">LuPra_00546</name>
</gene>
<name>A0A143PHY0_LUTPR</name>
<keyword evidence="2" id="KW-1185">Reference proteome</keyword>
<dbReference type="GO" id="GO:0016301">
    <property type="term" value="F:kinase activity"/>
    <property type="evidence" value="ECO:0007669"/>
    <property type="project" value="UniProtKB-KW"/>
</dbReference>
<protein>
    <submittedName>
        <fullName evidence="1">Two-component VirA-like sensor kinase</fullName>
    </submittedName>
</protein>
<dbReference type="STRING" id="1855912.LuPra_00546"/>
<dbReference type="SUPFAM" id="SSF52172">
    <property type="entry name" value="CheY-like"/>
    <property type="match status" value="1"/>
</dbReference>
<keyword evidence="1" id="KW-0808">Transferase</keyword>
<evidence type="ECO:0000313" key="2">
    <source>
        <dbReference type="Proteomes" id="UP000076079"/>
    </source>
</evidence>
<organism evidence="1 2">
    <name type="scientific">Luteitalea pratensis</name>
    <dbReference type="NCBI Taxonomy" id="1855912"/>
    <lineage>
        <taxon>Bacteria</taxon>
        <taxon>Pseudomonadati</taxon>
        <taxon>Acidobacteriota</taxon>
        <taxon>Vicinamibacteria</taxon>
        <taxon>Vicinamibacterales</taxon>
        <taxon>Vicinamibacteraceae</taxon>
        <taxon>Luteitalea</taxon>
    </lineage>
</organism>
<reference evidence="1 2" key="1">
    <citation type="journal article" date="2016" name="Genome Announc.">
        <title>First Complete Genome Sequence of a Subdivision 6 Acidobacterium Strain.</title>
        <authorList>
            <person name="Huang S."/>
            <person name="Vieira S."/>
            <person name="Bunk B."/>
            <person name="Riedel T."/>
            <person name="Sproer C."/>
            <person name="Overmann J."/>
        </authorList>
    </citation>
    <scope>NUCLEOTIDE SEQUENCE [LARGE SCALE GENOMIC DNA]</scope>
    <source>
        <strain evidence="2">DSM 100886 HEG_-6_39</strain>
    </source>
</reference>
<dbReference type="KEGG" id="abac:LuPra_00546"/>
<proteinExistence type="predicted"/>
<sequence>MKVLLLSTRPLGAAEIDRVLLSGLNPSALDVCPSVNLALTRLETFPPDLVIVNLPEGDAGDAVRRLQARSPGVPIVVVAPPSGLDESADQSVNAGGAQVAVEHNGTDATTDIDVDVLTRSAPDTTRPSPGAEIHITNAALAEAREELDSLARGGVTDALDAETRWLLYEVASIGHVSTTLEGDILASNDIAAQLLGHFSPDALEAVGEMPRPLLQAAGAYPQRPSRFELCLQHGTDGPLHWIVGLALPQGGAPVTVTWFLIDVSEQRLQARRARFLRRMDALTHVLSAATAECATLLDTGSRALSTARSKISDDVDVEQAMHALSRTHAVLAQLAGFARRRARRPSLRELRALLDQISPVLVHVIGDDVTWTMSTGDEPLYASLDSSELEQCMTAIVTQGREALPLGGQMKLSLTATVQDGTSEDGRGARPEIVIAIELQGYGLQPVVVPPTVQTQVMRLGAEFVHEQPDHLTNRLVLRLPRVFLTGT</sequence>
<dbReference type="InterPro" id="IPR011006">
    <property type="entry name" value="CheY-like_superfamily"/>
</dbReference>
<reference evidence="2" key="2">
    <citation type="submission" date="2016-04" db="EMBL/GenBank/DDBJ databases">
        <title>First Complete Genome Sequence of a Subdivision 6 Acidobacterium.</title>
        <authorList>
            <person name="Huang S."/>
            <person name="Vieira S."/>
            <person name="Bunk B."/>
            <person name="Riedel T."/>
            <person name="Sproeer C."/>
            <person name="Overmann J."/>
        </authorList>
    </citation>
    <scope>NUCLEOTIDE SEQUENCE [LARGE SCALE GENOMIC DNA]</scope>
    <source>
        <strain evidence="2">DSM 100886 HEG_-6_39</strain>
    </source>
</reference>
<dbReference type="EMBL" id="CP015136">
    <property type="protein sequence ID" value="AMY07379.1"/>
    <property type="molecule type" value="Genomic_DNA"/>
</dbReference>